<dbReference type="Proteomes" id="UP001152795">
    <property type="component" value="Unassembled WGS sequence"/>
</dbReference>
<name>A0A6S7IX25_PARCT</name>
<sequence>MTFFHVYFAFILLEISVFVSGEEEESSVTMELDEDMITAAIETKNDTYHLEPSSGHIDGDTKKKMIAYRDSDVIWNVTFAG</sequence>
<dbReference type="EMBL" id="CACRXK020012763">
    <property type="protein sequence ID" value="CAB4023956.1"/>
    <property type="molecule type" value="Genomic_DNA"/>
</dbReference>
<protein>
    <submittedName>
        <fullName evidence="1">Uncharacterized protein</fullName>
    </submittedName>
</protein>
<reference evidence="1" key="1">
    <citation type="submission" date="2020-04" db="EMBL/GenBank/DDBJ databases">
        <authorList>
            <person name="Alioto T."/>
            <person name="Alioto T."/>
            <person name="Gomez Garrido J."/>
        </authorList>
    </citation>
    <scope>NUCLEOTIDE SEQUENCE</scope>
    <source>
        <strain evidence="1">A484AB</strain>
    </source>
</reference>
<feature type="non-terminal residue" evidence="1">
    <location>
        <position position="81"/>
    </location>
</feature>
<proteinExistence type="predicted"/>
<evidence type="ECO:0000313" key="2">
    <source>
        <dbReference type="Proteomes" id="UP001152795"/>
    </source>
</evidence>
<comment type="caution">
    <text evidence="1">The sequence shown here is derived from an EMBL/GenBank/DDBJ whole genome shotgun (WGS) entry which is preliminary data.</text>
</comment>
<organism evidence="1 2">
    <name type="scientific">Paramuricea clavata</name>
    <name type="common">Red gorgonian</name>
    <name type="synonym">Violescent sea-whip</name>
    <dbReference type="NCBI Taxonomy" id="317549"/>
    <lineage>
        <taxon>Eukaryota</taxon>
        <taxon>Metazoa</taxon>
        <taxon>Cnidaria</taxon>
        <taxon>Anthozoa</taxon>
        <taxon>Octocorallia</taxon>
        <taxon>Malacalcyonacea</taxon>
        <taxon>Plexauridae</taxon>
        <taxon>Paramuricea</taxon>
    </lineage>
</organism>
<evidence type="ECO:0000313" key="1">
    <source>
        <dbReference type="EMBL" id="CAB4023956.1"/>
    </source>
</evidence>
<gene>
    <name evidence="1" type="ORF">PACLA_8A032989</name>
</gene>
<dbReference type="AlphaFoldDB" id="A0A6S7IX25"/>
<accession>A0A6S7IX25</accession>
<keyword evidence="2" id="KW-1185">Reference proteome</keyword>